<dbReference type="PANTHER" id="PTHR46686">
    <property type="entry name" value="GLYCOSYLTRANSFERASE"/>
    <property type="match status" value="1"/>
</dbReference>
<dbReference type="SUPFAM" id="SSF53756">
    <property type="entry name" value="UDP-Glycosyltransferase/glycogen phosphorylase"/>
    <property type="match status" value="1"/>
</dbReference>
<name>A0A843TZ74_COLES</name>
<organism evidence="2 3">
    <name type="scientific">Colocasia esculenta</name>
    <name type="common">Wild taro</name>
    <name type="synonym">Arum esculentum</name>
    <dbReference type="NCBI Taxonomy" id="4460"/>
    <lineage>
        <taxon>Eukaryota</taxon>
        <taxon>Viridiplantae</taxon>
        <taxon>Streptophyta</taxon>
        <taxon>Embryophyta</taxon>
        <taxon>Tracheophyta</taxon>
        <taxon>Spermatophyta</taxon>
        <taxon>Magnoliopsida</taxon>
        <taxon>Liliopsida</taxon>
        <taxon>Araceae</taxon>
        <taxon>Aroideae</taxon>
        <taxon>Colocasieae</taxon>
        <taxon>Colocasia</taxon>
    </lineage>
</organism>
<dbReference type="CDD" id="cd03801">
    <property type="entry name" value="GT4_PimA-like"/>
    <property type="match status" value="1"/>
</dbReference>
<dbReference type="Gene3D" id="3.40.50.2000">
    <property type="entry name" value="Glycogen Phosphorylase B"/>
    <property type="match status" value="2"/>
</dbReference>
<dbReference type="InterPro" id="IPR028098">
    <property type="entry name" value="Glyco_trans_4-like_N"/>
</dbReference>
<proteinExistence type="predicted"/>
<reference evidence="2" key="1">
    <citation type="submission" date="2017-07" db="EMBL/GenBank/DDBJ databases">
        <title>Taro Niue Genome Assembly and Annotation.</title>
        <authorList>
            <person name="Atibalentja N."/>
            <person name="Keating K."/>
            <person name="Fields C.J."/>
        </authorList>
    </citation>
    <scope>NUCLEOTIDE SEQUENCE</scope>
    <source>
        <strain evidence="2">Niue_2</strain>
        <tissue evidence="2">Leaf</tissue>
    </source>
</reference>
<protein>
    <recommendedName>
        <fullName evidence="1">Glycosyltransferase subfamily 4-like N-terminal domain-containing protein</fullName>
    </recommendedName>
</protein>
<sequence>MATMNNGRSKRAAMPSITPLQAILLGVLVIVLPALVVLSPSRLPLASCNSANVGRTSAGRGGRPWSGDLRRAEFSWNRLHFTEKTPPPQTLKIAVFSRKWPVNSAPGGMERHALTLHTALASRGHQVHVFTSGVAGVDGKSAAGGGDGSPRVHFLGGTPGQWRSNEAWSMYKAEDDREAFDVVHSESVALPHNLARDVPNLAVSWHGIALEALQSNIYQALAQGPDEPISPALNQSLFGQPLKVVGEIKFFKSYTHHIAISDSSGEMLRDVYQIPPGRVHVILNGVDDEEFGVDEALGRAFREEIGVPRNATLVMGVAGRLVRDKGHPLLHEALPKFLSRHPGVYLVVAGSGPWAARYAELGPQVLALGSMPPSRLRAFYNAVDVFVNPTLRPQGLDLTLMEAMQSGTPVLATRFPSIKGTVVVEEEFGIMFAPNAESLEDALESAVGEGPRRMAERGRACREYAAAMFTARKMAAAYERLFLCIKNETYCAYPLPFDSQA</sequence>
<keyword evidence="3" id="KW-1185">Reference proteome</keyword>
<comment type="caution">
    <text evidence="2">The sequence shown here is derived from an EMBL/GenBank/DDBJ whole genome shotgun (WGS) entry which is preliminary data.</text>
</comment>
<evidence type="ECO:0000259" key="1">
    <source>
        <dbReference type="Pfam" id="PF13439"/>
    </source>
</evidence>
<dbReference type="Pfam" id="PF13692">
    <property type="entry name" value="Glyco_trans_1_4"/>
    <property type="match status" value="1"/>
</dbReference>
<feature type="domain" description="Glycosyltransferase subfamily 4-like N-terminal" evidence="1">
    <location>
        <begin position="106"/>
        <end position="289"/>
    </location>
</feature>
<evidence type="ECO:0000313" key="3">
    <source>
        <dbReference type="Proteomes" id="UP000652761"/>
    </source>
</evidence>
<accession>A0A843TZ74</accession>
<dbReference type="AlphaFoldDB" id="A0A843TZ74"/>
<dbReference type="Pfam" id="PF13439">
    <property type="entry name" value="Glyco_transf_4"/>
    <property type="match status" value="1"/>
</dbReference>
<gene>
    <name evidence="2" type="ORF">Taro_007245</name>
</gene>
<dbReference type="PANTHER" id="PTHR46686:SF5">
    <property type="entry name" value="GLYCOSYLTRANSFERASE"/>
    <property type="match status" value="1"/>
</dbReference>
<evidence type="ECO:0000313" key="2">
    <source>
        <dbReference type="EMBL" id="MQL74890.1"/>
    </source>
</evidence>
<dbReference type="Proteomes" id="UP000652761">
    <property type="component" value="Unassembled WGS sequence"/>
</dbReference>
<dbReference type="EMBL" id="NMUH01000226">
    <property type="protein sequence ID" value="MQL74890.1"/>
    <property type="molecule type" value="Genomic_DNA"/>
</dbReference>
<dbReference type="OrthoDB" id="734129at2759"/>